<dbReference type="GO" id="GO:0000166">
    <property type="term" value="F:nucleotide binding"/>
    <property type="evidence" value="ECO:0007669"/>
    <property type="project" value="UniProtKB-KW"/>
</dbReference>
<evidence type="ECO:0000256" key="3">
    <source>
        <dbReference type="ARBA" id="ARBA00022630"/>
    </source>
</evidence>
<keyword evidence="6" id="KW-0560">Oxidoreductase</keyword>
<evidence type="ECO:0000256" key="5">
    <source>
        <dbReference type="ARBA" id="ARBA00022827"/>
    </source>
</evidence>
<dbReference type="InterPro" id="IPR029041">
    <property type="entry name" value="FAD-linked_oxidoreductase-like"/>
</dbReference>
<keyword evidence="5 10" id="KW-0274">FAD</keyword>
<dbReference type="PANTHER" id="PTHR13914">
    <property type="entry name" value="PROLINE OXIDASE"/>
    <property type="match status" value="1"/>
</dbReference>
<dbReference type="InterPro" id="IPR008219">
    <property type="entry name" value="PRODH_bac_arc"/>
</dbReference>
<feature type="binding site" evidence="10">
    <location>
        <position position="159"/>
    </location>
    <ligand>
        <name>FAD</name>
        <dbReference type="ChEBI" id="CHEBI:57692"/>
    </ligand>
</feature>
<name>A0A4R6U5P8_9BACI</name>
<dbReference type="Proteomes" id="UP000295632">
    <property type="component" value="Unassembled WGS sequence"/>
</dbReference>
<dbReference type="EMBL" id="SNYJ01000005">
    <property type="protein sequence ID" value="TDQ40882.1"/>
    <property type="molecule type" value="Genomic_DNA"/>
</dbReference>
<dbReference type="Pfam" id="PF01619">
    <property type="entry name" value="Pro_dh"/>
    <property type="match status" value="1"/>
</dbReference>
<keyword evidence="13" id="KW-1185">Reference proteome</keyword>
<keyword evidence="3" id="KW-0285">Flavoprotein</keyword>
<evidence type="ECO:0000256" key="6">
    <source>
        <dbReference type="ARBA" id="ARBA00023002"/>
    </source>
</evidence>
<comment type="pathway">
    <text evidence="1">Amino-acid degradation; L-proline degradation into L-glutamate; L-glutamate from L-proline: step 1/2.</text>
</comment>
<feature type="domain" description="Proline dehydrogenase" evidence="11">
    <location>
        <begin position="42"/>
        <end position="296"/>
    </location>
</feature>
<dbReference type="GO" id="GO:0010133">
    <property type="term" value="P:L-proline catabolic process to L-glutamate"/>
    <property type="evidence" value="ECO:0007669"/>
    <property type="project" value="UniProtKB-UniPathway"/>
</dbReference>
<organism evidence="12 13">
    <name type="scientific">Aureibacillus halotolerans</name>
    <dbReference type="NCBI Taxonomy" id="1508390"/>
    <lineage>
        <taxon>Bacteria</taxon>
        <taxon>Bacillati</taxon>
        <taxon>Bacillota</taxon>
        <taxon>Bacilli</taxon>
        <taxon>Bacillales</taxon>
        <taxon>Bacillaceae</taxon>
        <taxon>Aureibacillus</taxon>
    </lineage>
</organism>
<dbReference type="InterPro" id="IPR015659">
    <property type="entry name" value="Proline_oxidase"/>
</dbReference>
<dbReference type="Gene3D" id="3.20.20.220">
    <property type="match status" value="1"/>
</dbReference>
<dbReference type="InterPro" id="IPR002872">
    <property type="entry name" value="Proline_DH_dom"/>
</dbReference>
<evidence type="ECO:0000256" key="4">
    <source>
        <dbReference type="ARBA" id="ARBA00022741"/>
    </source>
</evidence>
<reference evidence="12 13" key="1">
    <citation type="submission" date="2019-03" db="EMBL/GenBank/DDBJ databases">
        <title>Genomic Encyclopedia of Type Strains, Phase IV (KMG-IV): sequencing the most valuable type-strain genomes for metagenomic binning, comparative biology and taxonomic classification.</title>
        <authorList>
            <person name="Goeker M."/>
        </authorList>
    </citation>
    <scope>NUCLEOTIDE SEQUENCE [LARGE SCALE GENOMIC DNA]</scope>
    <source>
        <strain evidence="12 13">DSM 28697</strain>
    </source>
</reference>
<feature type="binding site" evidence="9">
    <location>
        <position position="285"/>
    </location>
    <ligand>
        <name>substrate</name>
    </ligand>
</feature>
<dbReference type="UniPathway" id="UPA00261">
    <property type="reaction ID" value="UER00373"/>
</dbReference>
<protein>
    <recommendedName>
        <fullName evidence="2">proline dehydrogenase</fullName>
        <ecNumber evidence="2">1.5.5.2</ecNumber>
    </recommendedName>
</protein>
<evidence type="ECO:0000313" key="13">
    <source>
        <dbReference type="Proteomes" id="UP000295632"/>
    </source>
</evidence>
<feature type="binding site" evidence="10">
    <location>
        <begin position="183"/>
        <end position="185"/>
    </location>
    <ligand>
        <name>FAD</name>
        <dbReference type="ChEBI" id="CHEBI:57692"/>
    </ligand>
</feature>
<evidence type="ECO:0000256" key="2">
    <source>
        <dbReference type="ARBA" id="ARBA00012695"/>
    </source>
</evidence>
<evidence type="ECO:0000256" key="1">
    <source>
        <dbReference type="ARBA" id="ARBA00004739"/>
    </source>
</evidence>
<comment type="catalytic activity">
    <reaction evidence="8">
        <text>L-proline + a quinone = (S)-1-pyrroline-5-carboxylate + a quinol + H(+)</text>
        <dbReference type="Rhea" id="RHEA:23784"/>
        <dbReference type="ChEBI" id="CHEBI:15378"/>
        <dbReference type="ChEBI" id="CHEBI:17388"/>
        <dbReference type="ChEBI" id="CHEBI:24646"/>
        <dbReference type="ChEBI" id="CHEBI:60039"/>
        <dbReference type="ChEBI" id="CHEBI:132124"/>
        <dbReference type="EC" id="1.5.5.2"/>
    </reaction>
</comment>
<evidence type="ECO:0000313" key="12">
    <source>
        <dbReference type="EMBL" id="TDQ40882.1"/>
    </source>
</evidence>
<feature type="binding site" evidence="9">
    <location>
        <position position="95"/>
    </location>
    <ligand>
        <name>substrate</name>
    </ligand>
</feature>
<dbReference type="AlphaFoldDB" id="A0A4R6U5P8"/>
<proteinExistence type="predicted"/>
<evidence type="ECO:0000256" key="9">
    <source>
        <dbReference type="PIRSR" id="PIRSR000196-1"/>
    </source>
</evidence>
<dbReference type="SUPFAM" id="SSF51730">
    <property type="entry name" value="FAD-linked oxidoreductase"/>
    <property type="match status" value="1"/>
</dbReference>
<feature type="binding site" evidence="10">
    <location>
        <begin position="222"/>
        <end position="223"/>
    </location>
    <ligand>
        <name>FAD</name>
        <dbReference type="ChEBI" id="CHEBI:57692"/>
    </ligand>
</feature>
<sequence>MMKNLLLYLSSNRIANKAAKKFGRRLGADRFVAGDTLNQAIDVVKQLNSQGLRVTLDHLGEFVTDPAEADQAADEVIATIDAIAAAKAEANVSLKLTQLGLDLSYDECFKRMKRIVARAVEQNVFVRMDMEDYARNEATIRMYEALDDVYSPHIGIVIQAYLYKAGEDMTRLKQRQPNYRLVKGAYKEATTVAYEHKTDVDENFKQLIFAHLANGHYAAVATHDEAIIQATKEHAKQHHIPVTQFEFQMLYGIRTALQHALVKEGYPVRVYVPYGVDWYGYFMRRMAERPENLTFVLKSMAKK</sequence>
<feature type="binding site" evidence="9">
    <location>
        <position position="284"/>
    </location>
    <ligand>
        <name>substrate</name>
    </ligand>
</feature>
<feature type="binding site" evidence="10">
    <location>
        <position position="197"/>
    </location>
    <ligand>
        <name>FAD</name>
        <dbReference type="ChEBI" id="CHEBI:57692"/>
    </ligand>
</feature>
<evidence type="ECO:0000259" key="11">
    <source>
        <dbReference type="Pfam" id="PF01619"/>
    </source>
</evidence>
<gene>
    <name evidence="12" type="ORF">EV213_105228</name>
</gene>
<dbReference type="EC" id="1.5.5.2" evidence="2"/>
<evidence type="ECO:0000256" key="10">
    <source>
        <dbReference type="PIRSR" id="PIRSR000196-2"/>
    </source>
</evidence>
<comment type="cofactor">
    <cofactor evidence="10">
        <name>FAD</name>
        <dbReference type="ChEBI" id="CHEBI:57692"/>
    </cofactor>
    <text evidence="10">Binds 1 FAD per subunit.</text>
</comment>
<evidence type="ECO:0000256" key="7">
    <source>
        <dbReference type="ARBA" id="ARBA00023062"/>
    </source>
</evidence>
<feature type="binding site" evidence="10">
    <location>
        <position position="130"/>
    </location>
    <ligand>
        <name>FAD</name>
        <dbReference type="ChEBI" id="CHEBI:57692"/>
    </ligand>
</feature>
<keyword evidence="4 10" id="KW-0547">Nucleotide-binding</keyword>
<dbReference type="OrthoDB" id="9773461at2"/>
<dbReference type="PANTHER" id="PTHR13914:SF0">
    <property type="entry name" value="PROLINE DEHYDROGENASE 1, MITOCHONDRIAL"/>
    <property type="match status" value="1"/>
</dbReference>
<dbReference type="GO" id="GO:0004657">
    <property type="term" value="F:proline dehydrogenase activity"/>
    <property type="evidence" value="ECO:0007669"/>
    <property type="project" value="UniProtKB-EC"/>
</dbReference>
<accession>A0A4R6U5P8</accession>
<dbReference type="PIRSF" id="PIRSF000196">
    <property type="entry name" value="Pro_dehydrog"/>
    <property type="match status" value="1"/>
</dbReference>
<evidence type="ECO:0000256" key="8">
    <source>
        <dbReference type="ARBA" id="ARBA00048779"/>
    </source>
</evidence>
<comment type="caution">
    <text evidence="12">The sequence shown here is derived from an EMBL/GenBank/DDBJ whole genome shotgun (WGS) entry which is preliminary data.</text>
</comment>
<keyword evidence="7" id="KW-0642">Proline metabolism</keyword>